<gene>
    <name evidence="2" type="ORF">SAMN04489724_2163</name>
</gene>
<organism evidence="2 3">
    <name type="scientific">Algoriphagus locisalis</name>
    <dbReference type="NCBI Taxonomy" id="305507"/>
    <lineage>
        <taxon>Bacteria</taxon>
        <taxon>Pseudomonadati</taxon>
        <taxon>Bacteroidota</taxon>
        <taxon>Cytophagia</taxon>
        <taxon>Cytophagales</taxon>
        <taxon>Cyclobacteriaceae</taxon>
        <taxon>Algoriphagus</taxon>
    </lineage>
</organism>
<dbReference type="Gene3D" id="3.30.460.10">
    <property type="entry name" value="Beta Polymerase, domain 2"/>
    <property type="match status" value="1"/>
</dbReference>
<dbReference type="EMBL" id="FPBF01000002">
    <property type="protein sequence ID" value="SFT77710.1"/>
    <property type="molecule type" value="Genomic_DNA"/>
</dbReference>
<evidence type="ECO:0000313" key="3">
    <source>
        <dbReference type="Proteomes" id="UP000199673"/>
    </source>
</evidence>
<protein>
    <submittedName>
        <fullName evidence="2">Predicted nucleotidyltransferase</fullName>
    </submittedName>
</protein>
<accession>A0A1I7AS13</accession>
<name>A0A1I7AS13_9BACT</name>
<dbReference type="SUPFAM" id="SSF81301">
    <property type="entry name" value="Nucleotidyltransferase"/>
    <property type="match status" value="1"/>
</dbReference>
<dbReference type="AlphaFoldDB" id="A0A1I7AS13"/>
<dbReference type="InterPro" id="IPR041633">
    <property type="entry name" value="Polbeta"/>
</dbReference>
<evidence type="ECO:0000259" key="1">
    <source>
        <dbReference type="Pfam" id="PF18765"/>
    </source>
</evidence>
<dbReference type="Proteomes" id="UP000199673">
    <property type="component" value="Unassembled WGS sequence"/>
</dbReference>
<feature type="domain" description="Polymerase beta nucleotidyltransferase" evidence="1">
    <location>
        <begin position="21"/>
        <end position="108"/>
    </location>
</feature>
<dbReference type="Pfam" id="PF18765">
    <property type="entry name" value="Polbeta"/>
    <property type="match status" value="1"/>
</dbReference>
<reference evidence="3" key="1">
    <citation type="submission" date="2016-10" db="EMBL/GenBank/DDBJ databases">
        <authorList>
            <person name="Varghese N."/>
            <person name="Submissions S."/>
        </authorList>
    </citation>
    <scope>NUCLEOTIDE SEQUENCE [LARGE SCALE GENOMIC DNA]</scope>
    <source>
        <strain evidence="3">DSM 23445</strain>
    </source>
</reference>
<keyword evidence="3" id="KW-1185">Reference proteome</keyword>
<dbReference type="GO" id="GO:0016740">
    <property type="term" value="F:transferase activity"/>
    <property type="evidence" value="ECO:0007669"/>
    <property type="project" value="UniProtKB-KW"/>
</dbReference>
<sequence>MEFNLIFSMINIGLDNADINAINAVFKDYSQIESVLLYGSRAKNTFRVGSDIDLTIVGESVTLTELFEIEQKLDDLLLPWKIDLSLFHKIENKELIDHINRVGIVFYS</sequence>
<dbReference type="InterPro" id="IPR043519">
    <property type="entry name" value="NT_sf"/>
</dbReference>
<dbReference type="STRING" id="305507.SAMN04489724_2163"/>
<dbReference type="CDD" id="cd05403">
    <property type="entry name" value="NT_KNTase_like"/>
    <property type="match status" value="1"/>
</dbReference>
<keyword evidence="2" id="KW-0808">Transferase</keyword>
<proteinExistence type="predicted"/>
<evidence type="ECO:0000313" key="2">
    <source>
        <dbReference type="EMBL" id="SFT77710.1"/>
    </source>
</evidence>